<evidence type="ECO:0000313" key="1">
    <source>
        <dbReference type="EMBL" id="OGH58680.1"/>
    </source>
</evidence>
<gene>
    <name evidence="1" type="ORF">A2725_03210</name>
</gene>
<dbReference type="AlphaFoldDB" id="A0A1F6LGV1"/>
<proteinExistence type="predicted"/>
<dbReference type="EMBL" id="MFPS01000009">
    <property type="protein sequence ID" value="OGH58680.1"/>
    <property type="molecule type" value="Genomic_DNA"/>
</dbReference>
<reference evidence="1 2" key="1">
    <citation type="journal article" date="2016" name="Nat. Commun.">
        <title>Thousands of microbial genomes shed light on interconnected biogeochemical processes in an aquifer system.</title>
        <authorList>
            <person name="Anantharaman K."/>
            <person name="Brown C.T."/>
            <person name="Hug L.A."/>
            <person name="Sharon I."/>
            <person name="Castelle C.J."/>
            <person name="Probst A.J."/>
            <person name="Thomas B.C."/>
            <person name="Singh A."/>
            <person name="Wilkins M.J."/>
            <person name="Karaoz U."/>
            <person name="Brodie E.L."/>
            <person name="Williams K.H."/>
            <person name="Hubbard S.S."/>
            <person name="Banfield J.F."/>
        </authorList>
    </citation>
    <scope>NUCLEOTIDE SEQUENCE [LARGE SCALE GENOMIC DNA]</scope>
</reference>
<name>A0A1F6LGV1_9BACT</name>
<protein>
    <submittedName>
        <fullName evidence="1">Uncharacterized protein</fullName>
    </submittedName>
</protein>
<sequence>MILPIIEYDILPSNTNLSSENIIKAFENSNNIVFNVYNRNSKKIETLQLRFTMLLNSHDTPHLFEFQAILITDSSEYICDVEGTYNSQDGSGSIKIDYNNYLVV</sequence>
<organism evidence="1 2">
    <name type="scientific">Candidatus Magasanikbacteria bacterium RIFCSPHIGHO2_01_FULL_33_34</name>
    <dbReference type="NCBI Taxonomy" id="1798671"/>
    <lineage>
        <taxon>Bacteria</taxon>
        <taxon>Candidatus Magasanikiibacteriota</taxon>
    </lineage>
</organism>
<comment type="caution">
    <text evidence="1">The sequence shown here is derived from an EMBL/GenBank/DDBJ whole genome shotgun (WGS) entry which is preliminary data.</text>
</comment>
<dbReference type="Proteomes" id="UP000177067">
    <property type="component" value="Unassembled WGS sequence"/>
</dbReference>
<accession>A0A1F6LGV1</accession>
<evidence type="ECO:0000313" key="2">
    <source>
        <dbReference type="Proteomes" id="UP000177067"/>
    </source>
</evidence>